<name>A0ACB9S3I9_9MYRT</name>
<evidence type="ECO:0000313" key="1">
    <source>
        <dbReference type="EMBL" id="KAI4385193.1"/>
    </source>
</evidence>
<accession>A0ACB9S3I9</accession>
<sequence length="118" mass="12754">MSDSARLVVSVELVLFSGEVTAGAPVGESSSRTTVDNLLEIHCKARGRWTWGPTLSAFGSTGKRGPRPIVVPSSGRPSHIIRSYKTRRDPASNHWKIKDHARLCLIVHGVLNNVSVGV</sequence>
<organism evidence="1 2">
    <name type="scientific">Melastoma candidum</name>
    <dbReference type="NCBI Taxonomy" id="119954"/>
    <lineage>
        <taxon>Eukaryota</taxon>
        <taxon>Viridiplantae</taxon>
        <taxon>Streptophyta</taxon>
        <taxon>Embryophyta</taxon>
        <taxon>Tracheophyta</taxon>
        <taxon>Spermatophyta</taxon>
        <taxon>Magnoliopsida</taxon>
        <taxon>eudicotyledons</taxon>
        <taxon>Gunneridae</taxon>
        <taxon>Pentapetalae</taxon>
        <taxon>rosids</taxon>
        <taxon>malvids</taxon>
        <taxon>Myrtales</taxon>
        <taxon>Melastomataceae</taxon>
        <taxon>Melastomatoideae</taxon>
        <taxon>Melastomateae</taxon>
        <taxon>Melastoma</taxon>
    </lineage>
</organism>
<keyword evidence="2" id="KW-1185">Reference proteome</keyword>
<protein>
    <submittedName>
        <fullName evidence="1">Uncharacterized protein</fullName>
    </submittedName>
</protein>
<comment type="caution">
    <text evidence="1">The sequence shown here is derived from an EMBL/GenBank/DDBJ whole genome shotgun (WGS) entry which is preliminary data.</text>
</comment>
<dbReference type="Proteomes" id="UP001057402">
    <property type="component" value="Chromosome 2"/>
</dbReference>
<dbReference type="EMBL" id="CM042881">
    <property type="protein sequence ID" value="KAI4385193.1"/>
    <property type="molecule type" value="Genomic_DNA"/>
</dbReference>
<evidence type="ECO:0000313" key="2">
    <source>
        <dbReference type="Proteomes" id="UP001057402"/>
    </source>
</evidence>
<proteinExistence type="predicted"/>
<reference evidence="2" key="1">
    <citation type="journal article" date="2023" name="Front. Plant Sci.">
        <title>Chromosomal-level genome assembly of Melastoma candidum provides insights into trichome evolution.</title>
        <authorList>
            <person name="Zhong Y."/>
            <person name="Wu W."/>
            <person name="Sun C."/>
            <person name="Zou P."/>
            <person name="Liu Y."/>
            <person name="Dai S."/>
            <person name="Zhou R."/>
        </authorList>
    </citation>
    <scope>NUCLEOTIDE SEQUENCE [LARGE SCALE GENOMIC DNA]</scope>
</reference>
<gene>
    <name evidence="1" type="ORF">MLD38_003247</name>
</gene>